<proteinExistence type="predicted"/>
<feature type="domain" description="PLD phosphodiesterase" evidence="2">
    <location>
        <begin position="250"/>
        <end position="277"/>
    </location>
</feature>
<dbReference type="InterPro" id="IPR001736">
    <property type="entry name" value="PLipase_D/transphosphatidylase"/>
</dbReference>
<dbReference type="Proteomes" id="UP000272025">
    <property type="component" value="Unassembled WGS sequence"/>
</dbReference>
<dbReference type="Gene3D" id="3.30.870.10">
    <property type="entry name" value="Endonuclease Chain A"/>
    <property type="match status" value="2"/>
</dbReference>
<reference evidence="3 4" key="1">
    <citation type="journal article" date="2018" name="Mol. Ecol.">
        <title>The obligate alkalophilic soda-lake fungus Sodiomyces alkalinus has shifted to a protein diet.</title>
        <authorList>
            <person name="Grum-Grzhimaylo A.A."/>
            <person name="Falkoski D.L."/>
            <person name="van den Heuvel J."/>
            <person name="Valero-Jimenez C.A."/>
            <person name="Min B."/>
            <person name="Choi I.G."/>
            <person name="Lipzen A."/>
            <person name="Daum C.G."/>
            <person name="Aanen D.K."/>
            <person name="Tsang A."/>
            <person name="Henrissat B."/>
            <person name="Bilanenko E.N."/>
            <person name="de Vries R.P."/>
            <person name="van Kan J.A.L."/>
            <person name="Grigoriev I.V."/>
            <person name="Debets A.J.M."/>
        </authorList>
    </citation>
    <scope>NUCLEOTIDE SEQUENCE [LARGE SCALE GENOMIC DNA]</scope>
    <source>
        <strain evidence="3 4">F11</strain>
    </source>
</reference>
<feature type="compositionally biased region" description="Low complexity" evidence="1">
    <location>
        <begin position="369"/>
        <end position="383"/>
    </location>
</feature>
<dbReference type="PANTHER" id="PTHR21248">
    <property type="entry name" value="CARDIOLIPIN SYNTHASE"/>
    <property type="match status" value="1"/>
</dbReference>
<feature type="domain" description="PLD phosphodiesterase" evidence="2">
    <location>
        <begin position="594"/>
        <end position="621"/>
    </location>
</feature>
<keyword evidence="4" id="KW-1185">Reference proteome</keyword>
<feature type="compositionally biased region" description="Basic and acidic residues" evidence="1">
    <location>
        <begin position="393"/>
        <end position="404"/>
    </location>
</feature>
<gene>
    <name evidence="3" type="ORF">SODALDRAFT_271224</name>
</gene>
<dbReference type="CDD" id="cd00138">
    <property type="entry name" value="PLDc_SF"/>
    <property type="match status" value="1"/>
</dbReference>
<dbReference type="GO" id="GO:0032049">
    <property type="term" value="P:cardiolipin biosynthetic process"/>
    <property type="evidence" value="ECO:0007669"/>
    <property type="project" value="UniProtKB-ARBA"/>
</dbReference>
<dbReference type="RefSeq" id="XP_028468532.1">
    <property type="nucleotide sequence ID" value="XM_028607758.1"/>
</dbReference>
<dbReference type="PANTHER" id="PTHR21248:SF22">
    <property type="entry name" value="PHOSPHOLIPASE D"/>
    <property type="match status" value="1"/>
</dbReference>
<feature type="region of interest" description="Disordered" evidence="1">
    <location>
        <begin position="351"/>
        <end position="404"/>
    </location>
</feature>
<organism evidence="3 4">
    <name type="scientific">Sodiomyces alkalinus (strain CBS 110278 / VKM F-3762 / F11)</name>
    <name type="common">Alkaliphilic filamentous fungus</name>
    <dbReference type="NCBI Taxonomy" id="1314773"/>
    <lineage>
        <taxon>Eukaryota</taxon>
        <taxon>Fungi</taxon>
        <taxon>Dikarya</taxon>
        <taxon>Ascomycota</taxon>
        <taxon>Pezizomycotina</taxon>
        <taxon>Sordariomycetes</taxon>
        <taxon>Hypocreomycetidae</taxon>
        <taxon>Glomerellales</taxon>
        <taxon>Plectosphaerellaceae</taxon>
        <taxon>Sodiomyces</taxon>
    </lineage>
</organism>
<evidence type="ECO:0000259" key="2">
    <source>
        <dbReference type="PROSITE" id="PS50035"/>
    </source>
</evidence>
<evidence type="ECO:0000256" key="1">
    <source>
        <dbReference type="SAM" id="MobiDB-lite"/>
    </source>
</evidence>
<dbReference type="Pfam" id="PF13091">
    <property type="entry name" value="PLDc_2"/>
    <property type="match status" value="1"/>
</dbReference>
<name>A0A3N2Q1Z3_SODAK</name>
<evidence type="ECO:0000313" key="3">
    <source>
        <dbReference type="EMBL" id="ROT40726.1"/>
    </source>
</evidence>
<evidence type="ECO:0000313" key="4">
    <source>
        <dbReference type="Proteomes" id="UP000272025"/>
    </source>
</evidence>
<accession>A0A3N2Q1Z3</accession>
<dbReference type="SUPFAM" id="SSF56024">
    <property type="entry name" value="Phospholipase D/nuclease"/>
    <property type="match status" value="2"/>
</dbReference>
<dbReference type="InterPro" id="IPR025202">
    <property type="entry name" value="PLD-like_dom"/>
</dbReference>
<protein>
    <submittedName>
        <fullName evidence="3">Phospholipase D active site-containing protein</fullName>
    </submittedName>
</protein>
<dbReference type="EMBL" id="ML119052">
    <property type="protein sequence ID" value="ROT40726.1"/>
    <property type="molecule type" value="Genomic_DNA"/>
</dbReference>
<feature type="region of interest" description="Disordered" evidence="1">
    <location>
        <begin position="52"/>
        <end position="83"/>
    </location>
</feature>
<dbReference type="OrthoDB" id="9997422at2759"/>
<dbReference type="AlphaFoldDB" id="A0A3N2Q1Z3"/>
<dbReference type="STRING" id="1314773.A0A3N2Q1Z3"/>
<dbReference type="PROSITE" id="PS50035">
    <property type="entry name" value="PLD"/>
    <property type="match status" value="2"/>
</dbReference>
<dbReference type="GeneID" id="39576236"/>
<dbReference type="GO" id="GO:0030572">
    <property type="term" value="F:phosphatidyltransferase activity"/>
    <property type="evidence" value="ECO:0007669"/>
    <property type="project" value="UniProtKB-ARBA"/>
</dbReference>
<sequence length="704" mass="77862">MPPTPLTKTIDKVKDISEELYHHCSAHKSVSLLLAKEPSLTPSEAWDQLYGKSWQHHQHQHRHEAEKDSHPANSSGDVAPSGGLSSLDKASALATWGKTQPSDLFLQIYGDSLRTIDDRLDQAVVSPSLMGTSGTVPLTIISTTPDIARHMSNLIVRAEKEILLFTNYWQNGVAATFLTNALRELSRRVGAERRSKVVVKLMYDRGSLKQFLDPHHEVAERDFTDRQVALPRRSDIPHLDLHVMNYHRPLLGTFHAKFTVVDRRIALVQSNNVQDTNNLEMAVQFEGPVVDSIYDMALITWSKGLGAGLPLIGSPATGAQDSCPSWTESHERLFDDAGRLRGTPVVVDPDKMTWTSPFAPIEQDPNSGTSTSTSTWTSTSTSSPAPESDIDLLPEHHHDDPHYDHDQASEILRVQASVTARPGEDAFAPITRHLNHTLHPGYVVLASHRPPDFPPAEQMTPYLPHPPHDPVPMALVNRPPYGFPNNQDIVNPQNAAWLSALRNAQHSVFIQTPTLNAEPLLPAITEACERGVDVWCYISLGYNDTGELLPMQGGHNELISHKLHTSLPTPARSKLHYNWYVAKDHAKPLVQWSGPRASHVKLLIADERVAILGSGNQDTQTWCHSQEANLMVDSPPLCRAWIDALRRVQNTAAYGAVDRRDGVWRDPRGGREVEGALGVEPGWFSWAKGVVGAVRRVQGKGGFG</sequence>